<name>A0A834WWU0_9FABA</name>
<dbReference type="CDD" id="cd12432">
    <property type="entry name" value="RRM_ACINU"/>
    <property type="match status" value="1"/>
</dbReference>
<dbReference type="Pfam" id="PF02037">
    <property type="entry name" value="SAP"/>
    <property type="match status" value="1"/>
</dbReference>
<dbReference type="Gene3D" id="1.10.720.30">
    <property type="entry name" value="SAP domain"/>
    <property type="match status" value="1"/>
</dbReference>
<feature type="compositionally biased region" description="Polar residues" evidence="1">
    <location>
        <begin position="537"/>
        <end position="548"/>
    </location>
</feature>
<feature type="compositionally biased region" description="Basic and acidic residues" evidence="1">
    <location>
        <begin position="106"/>
        <end position="141"/>
    </location>
</feature>
<feature type="compositionally biased region" description="Basic and acidic residues" evidence="1">
    <location>
        <begin position="390"/>
        <end position="403"/>
    </location>
</feature>
<evidence type="ECO:0000313" key="3">
    <source>
        <dbReference type="EMBL" id="KAF7834245.1"/>
    </source>
</evidence>
<keyword evidence="4" id="KW-1185">Reference proteome</keyword>
<protein>
    <submittedName>
        <fullName evidence="3">Apoptotic chromatin condensation inducer in the nucleus</fullName>
    </submittedName>
</protein>
<evidence type="ECO:0000313" key="4">
    <source>
        <dbReference type="Proteomes" id="UP000634136"/>
    </source>
</evidence>
<dbReference type="SMART" id="SM00513">
    <property type="entry name" value="SAP"/>
    <property type="match status" value="1"/>
</dbReference>
<accession>A0A834WWU0</accession>
<dbReference type="Pfam" id="PF16294">
    <property type="entry name" value="RSB_motif"/>
    <property type="match status" value="1"/>
</dbReference>
<sequence length="782" mass="86173">MYCTLSGSLGHEHDQENGRSITISIEQGCLSVSCSITRGYISVSEGELYLDIMSSRYPILDNRPIDQWKVTELKEELKRRKLTTKGLKDDLIKRLNEAICIDREAAEASEKDEADKASKEDEANKASKEDEANKASKKDEANGLDSDPQPVAGVQGSETVTVVSEVVDTISRGSPKPVETAASEKGNIDTVKQVERENVEKVSVVVGDESTNSDKPDVVTDPVDVNNCVTPLAEGVGHTDLPASVDSASVAKELVVPGSTMETRTKVSESVTEVVVSCQDSYSTEIQENGELATQLETEDSKPQTEFGLKTDLMPDCSISENQVFEVNPRLGSQVKSDSISSDSVSIYEKNELKGNIIADDVKLEHNIIKPEMVEPSPRNFVPVYDESRSMDDRELHEKKASVEENINNITSPDLKKINSSEDVGYPEKLNLDRSSGDDSMEEDLPESKQFDSKFNEDELGEKSKSTEVPILKEESGTKVVGGVLSTAKSDVHQDNDVSPIMSTEKRKFHDQVSVGNKEPAKRQRRWNSETIKGPDPQSTTPATTPKNESIALKRNFSRSDSSASDDAPRIVPPSQRSPTTSLRIDRFLRPFTLKQVQELLGKTGKVDSFWMDHIKTHCYVTYSSVEEATETRNAVYNLQWPPNGGRHLIAEYVDPQEVKMKLETPPVPVASVSSSPTVPPAPPTSRPEPSPRQHREQPPVPISLPPPPPLSKLPPALRERLPSPPPLPEKSDPPIVTLDDLFRKTRATPRIYYLPLSEEQVAAKLAAQGKSTRNYNVESLS</sequence>
<feature type="region of interest" description="Disordered" evidence="1">
    <location>
        <begin position="390"/>
        <end position="580"/>
    </location>
</feature>
<comment type="caution">
    <text evidence="3">The sequence shown here is derived from an EMBL/GenBank/DDBJ whole genome shotgun (WGS) entry which is preliminary data.</text>
</comment>
<dbReference type="Proteomes" id="UP000634136">
    <property type="component" value="Unassembled WGS sequence"/>
</dbReference>
<proteinExistence type="predicted"/>
<dbReference type="PANTHER" id="PTHR47031:SF3">
    <property type="entry name" value="SAP DOMAIN-CONTAINING PROTEIN"/>
    <property type="match status" value="1"/>
</dbReference>
<dbReference type="PANTHER" id="PTHR47031">
    <property type="entry name" value="SAP DNA-BINDING DOMAIN-CONTAINING PROTEIN"/>
    <property type="match status" value="1"/>
</dbReference>
<feature type="compositionally biased region" description="Pro residues" evidence="1">
    <location>
        <begin position="699"/>
        <end position="713"/>
    </location>
</feature>
<dbReference type="AlphaFoldDB" id="A0A834WWU0"/>
<feature type="domain" description="SAP" evidence="2">
    <location>
        <begin position="65"/>
        <end position="99"/>
    </location>
</feature>
<feature type="compositionally biased region" description="Pro residues" evidence="1">
    <location>
        <begin position="678"/>
        <end position="689"/>
    </location>
</feature>
<dbReference type="InterPro" id="IPR035979">
    <property type="entry name" value="RBD_domain_sf"/>
</dbReference>
<evidence type="ECO:0000259" key="2">
    <source>
        <dbReference type="PROSITE" id="PS50800"/>
    </source>
</evidence>
<feature type="region of interest" description="Disordered" evidence="1">
    <location>
        <begin position="106"/>
        <end position="157"/>
    </location>
</feature>
<reference evidence="3" key="1">
    <citation type="submission" date="2020-09" db="EMBL/GenBank/DDBJ databases">
        <title>Genome-Enabled Discovery of Anthraquinone Biosynthesis in Senna tora.</title>
        <authorList>
            <person name="Kang S.-H."/>
            <person name="Pandey R.P."/>
            <person name="Lee C.-M."/>
            <person name="Sim J.-S."/>
            <person name="Jeong J.-T."/>
            <person name="Choi B.-S."/>
            <person name="Jung M."/>
            <person name="Ginzburg D."/>
            <person name="Zhao K."/>
            <person name="Won S.Y."/>
            <person name="Oh T.-J."/>
            <person name="Yu Y."/>
            <person name="Kim N.-H."/>
            <person name="Lee O.R."/>
            <person name="Lee T.-H."/>
            <person name="Bashyal P."/>
            <person name="Kim T.-S."/>
            <person name="Lee W.-H."/>
            <person name="Kawkins C."/>
            <person name="Kim C.-K."/>
            <person name="Kim J.S."/>
            <person name="Ahn B.O."/>
            <person name="Rhee S.Y."/>
            <person name="Sohng J.K."/>
        </authorList>
    </citation>
    <scope>NUCLEOTIDE SEQUENCE</scope>
    <source>
        <tissue evidence="3">Leaf</tissue>
    </source>
</reference>
<dbReference type="SUPFAM" id="SSF54928">
    <property type="entry name" value="RNA-binding domain, RBD"/>
    <property type="match status" value="1"/>
</dbReference>
<dbReference type="PROSITE" id="PS50800">
    <property type="entry name" value="SAP"/>
    <property type="match status" value="1"/>
</dbReference>
<feature type="compositionally biased region" description="Basic and acidic residues" evidence="1">
    <location>
        <begin position="446"/>
        <end position="477"/>
    </location>
</feature>
<dbReference type="InterPro" id="IPR034257">
    <property type="entry name" value="Acinus_RRM"/>
</dbReference>
<dbReference type="OrthoDB" id="5348404at2759"/>
<dbReference type="InterPro" id="IPR036361">
    <property type="entry name" value="SAP_dom_sf"/>
</dbReference>
<evidence type="ECO:0000256" key="1">
    <source>
        <dbReference type="SAM" id="MobiDB-lite"/>
    </source>
</evidence>
<dbReference type="GO" id="GO:0003676">
    <property type="term" value="F:nucleic acid binding"/>
    <property type="evidence" value="ECO:0007669"/>
    <property type="project" value="InterPro"/>
</dbReference>
<dbReference type="SUPFAM" id="SSF68906">
    <property type="entry name" value="SAP domain"/>
    <property type="match status" value="1"/>
</dbReference>
<dbReference type="InterPro" id="IPR003034">
    <property type="entry name" value="SAP_dom"/>
</dbReference>
<dbReference type="EMBL" id="JAAIUW010000004">
    <property type="protein sequence ID" value="KAF7834245.1"/>
    <property type="molecule type" value="Genomic_DNA"/>
</dbReference>
<dbReference type="InterPro" id="IPR032552">
    <property type="entry name" value="RSB_motif"/>
</dbReference>
<gene>
    <name evidence="3" type="ORF">G2W53_009104</name>
</gene>
<organism evidence="3 4">
    <name type="scientific">Senna tora</name>
    <dbReference type="NCBI Taxonomy" id="362788"/>
    <lineage>
        <taxon>Eukaryota</taxon>
        <taxon>Viridiplantae</taxon>
        <taxon>Streptophyta</taxon>
        <taxon>Embryophyta</taxon>
        <taxon>Tracheophyta</taxon>
        <taxon>Spermatophyta</taxon>
        <taxon>Magnoliopsida</taxon>
        <taxon>eudicotyledons</taxon>
        <taxon>Gunneridae</taxon>
        <taxon>Pentapetalae</taxon>
        <taxon>rosids</taxon>
        <taxon>fabids</taxon>
        <taxon>Fabales</taxon>
        <taxon>Fabaceae</taxon>
        <taxon>Caesalpinioideae</taxon>
        <taxon>Cassia clade</taxon>
        <taxon>Senna</taxon>
    </lineage>
</organism>
<feature type="region of interest" description="Disordered" evidence="1">
    <location>
        <begin position="667"/>
        <end position="740"/>
    </location>
</feature>